<proteinExistence type="predicted"/>
<dbReference type="Proteomes" id="UP001501627">
    <property type="component" value="Unassembled WGS sequence"/>
</dbReference>
<keyword evidence="3" id="KW-1185">Reference proteome</keyword>
<evidence type="ECO:0000313" key="2">
    <source>
        <dbReference type="EMBL" id="GAA3981806.1"/>
    </source>
</evidence>
<comment type="caution">
    <text evidence="2">The sequence shown here is derived from an EMBL/GenBank/DDBJ whole genome shotgun (WGS) entry which is preliminary data.</text>
</comment>
<gene>
    <name evidence="2" type="ORF">GCM10022279_01760</name>
</gene>
<feature type="domain" description="Glycosyltransferase 61 catalytic" evidence="1">
    <location>
        <begin position="61"/>
        <end position="176"/>
    </location>
</feature>
<sequence length="261" mass="29494">MVEVYRHGSTFDLGEQYIYDARWKFNKNIAHLIHHHLTRLGFFKKTIGIDAGDIKVILNAEKNSLAENIFNNFGYEVVRTDRKVAGNIVVFSGGEFFNILEYIENLKFCGVVGNMPENIYIPRKSTRKIKNSDDVSSLMRERGYVELFFEDLSIAEQWSAMKNARNIVAIHGAALGWLAFSCRRPDGIKANLIELFPAGFVVNPYRKYMAALGGAWAGCRGQITKEVVMDLDFGGELKSRAFDDFYISPESIEAALDQVKG</sequence>
<protein>
    <recommendedName>
        <fullName evidence="1">Glycosyltransferase 61 catalytic domain-containing protein</fullName>
    </recommendedName>
</protein>
<evidence type="ECO:0000313" key="3">
    <source>
        <dbReference type="Proteomes" id="UP001501627"/>
    </source>
</evidence>
<organism evidence="2 3">
    <name type="scientific">Comamonas faecalis</name>
    <dbReference type="NCBI Taxonomy" id="1387849"/>
    <lineage>
        <taxon>Bacteria</taxon>
        <taxon>Pseudomonadati</taxon>
        <taxon>Pseudomonadota</taxon>
        <taxon>Betaproteobacteria</taxon>
        <taxon>Burkholderiales</taxon>
        <taxon>Comamonadaceae</taxon>
        <taxon>Comamonas</taxon>
    </lineage>
</organism>
<dbReference type="Pfam" id="PF04577">
    <property type="entry name" value="Glyco_transf_61"/>
    <property type="match status" value="1"/>
</dbReference>
<name>A0ABP7QGA2_9BURK</name>
<evidence type="ECO:0000259" key="1">
    <source>
        <dbReference type="Pfam" id="PF04577"/>
    </source>
</evidence>
<dbReference type="EMBL" id="BAABBP010000001">
    <property type="protein sequence ID" value="GAA3981806.1"/>
    <property type="molecule type" value="Genomic_DNA"/>
</dbReference>
<reference evidence="3" key="1">
    <citation type="journal article" date="2019" name="Int. J. Syst. Evol. Microbiol.">
        <title>The Global Catalogue of Microorganisms (GCM) 10K type strain sequencing project: providing services to taxonomists for standard genome sequencing and annotation.</title>
        <authorList>
            <consortium name="The Broad Institute Genomics Platform"/>
            <consortium name="The Broad Institute Genome Sequencing Center for Infectious Disease"/>
            <person name="Wu L."/>
            <person name="Ma J."/>
        </authorList>
    </citation>
    <scope>NUCLEOTIDE SEQUENCE [LARGE SCALE GENOMIC DNA]</scope>
    <source>
        <strain evidence="3">JCM 17561</strain>
    </source>
</reference>
<accession>A0ABP7QGA2</accession>
<dbReference type="InterPro" id="IPR049625">
    <property type="entry name" value="Glyco_transf_61_cat"/>
</dbReference>